<dbReference type="Pfam" id="PF02347">
    <property type="entry name" value="GDC-P"/>
    <property type="match status" value="1"/>
</dbReference>
<evidence type="ECO:0000259" key="3">
    <source>
        <dbReference type="Pfam" id="PF02347"/>
    </source>
</evidence>
<feature type="region of interest" description="Disordered" evidence="2">
    <location>
        <begin position="1"/>
        <end position="20"/>
    </location>
</feature>
<feature type="non-terminal residue" evidence="4">
    <location>
        <position position="176"/>
    </location>
</feature>
<dbReference type="GO" id="GO:0009116">
    <property type="term" value="P:nucleoside metabolic process"/>
    <property type="evidence" value="ECO:0007669"/>
    <property type="project" value="InterPro"/>
</dbReference>
<keyword evidence="1" id="KW-0560">Oxidoreductase</keyword>
<sequence length="176" mass="19282">MSTTNDPHGPGRYQPLGPDDRREMLGVVGVEGFEDLFASIPEGLRYRGELPVEEALSEPELLRHLEELASRNGPASGMLSFLGAGCSPHFVPTHVDALIQRQEFMTAYTPYQAEISQGTLQAIFEFQTLVSMLTGMEVCNASMYDGASAIAEAVLMARRLMRRGGRVLWSEGLHPA</sequence>
<dbReference type="InterPro" id="IPR015422">
    <property type="entry name" value="PyrdxlP-dep_Trfase_small"/>
</dbReference>
<dbReference type="GO" id="GO:0004375">
    <property type="term" value="F:glycine dehydrogenase (decarboxylating) activity"/>
    <property type="evidence" value="ECO:0007669"/>
    <property type="project" value="InterPro"/>
</dbReference>
<evidence type="ECO:0000256" key="2">
    <source>
        <dbReference type="SAM" id="MobiDB-lite"/>
    </source>
</evidence>
<name>A0A381THQ3_9ZZZZ</name>
<dbReference type="AlphaFoldDB" id="A0A381THQ3"/>
<evidence type="ECO:0000313" key="4">
    <source>
        <dbReference type="EMBL" id="SVA15088.1"/>
    </source>
</evidence>
<dbReference type="EMBL" id="UINC01004541">
    <property type="protein sequence ID" value="SVA15088.1"/>
    <property type="molecule type" value="Genomic_DNA"/>
</dbReference>
<dbReference type="Gene3D" id="3.40.640.10">
    <property type="entry name" value="Type I PLP-dependent aspartate aminotransferase-like (Major domain)"/>
    <property type="match status" value="1"/>
</dbReference>
<dbReference type="PANTHER" id="PTHR42806">
    <property type="entry name" value="GLYCINE CLEAVAGE SYSTEM P-PROTEIN"/>
    <property type="match status" value="1"/>
</dbReference>
<dbReference type="PANTHER" id="PTHR42806:SF1">
    <property type="entry name" value="GLYCINE DEHYDROGENASE (DECARBOXYLATING)"/>
    <property type="match status" value="1"/>
</dbReference>
<protein>
    <recommendedName>
        <fullName evidence="3">Glycine cleavage system P-protein N-terminal domain-containing protein</fullName>
    </recommendedName>
</protein>
<feature type="domain" description="Glycine cleavage system P-protein N-terminal" evidence="3">
    <location>
        <begin position="12"/>
        <end position="175"/>
    </location>
</feature>
<proteinExistence type="predicted"/>
<dbReference type="Gene3D" id="3.90.1150.10">
    <property type="entry name" value="Aspartate Aminotransferase, domain 1"/>
    <property type="match status" value="1"/>
</dbReference>
<gene>
    <name evidence="4" type="ORF">METZ01_LOCUS67942</name>
</gene>
<dbReference type="InterPro" id="IPR015424">
    <property type="entry name" value="PyrdxlP-dep_Trfase"/>
</dbReference>
<dbReference type="SUPFAM" id="SSF53383">
    <property type="entry name" value="PLP-dependent transferases"/>
    <property type="match status" value="1"/>
</dbReference>
<evidence type="ECO:0000256" key="1">
    <source>
        <dbReference type="ARBA" id="ARBA00023002"/>
    </source>
</evidence>
<accession>A0A381THQ3</accession>
<dbReference type="InterPro" id="IPR015421">
    <property type="entry name" value="PyrdxlP-dep_Trfase_major"/>
</dbReference>
<dbReference type="InterPro" id="IPR049315">
    <property type="entry name" value="GDC-P_N"/>
</dbReference>
<organism evidence="4">
    <name type="scientific">marine metagenome</name>
    <dbReference type="NCBI Taxonomy" id="408172"/>
    <lineage>
        <taxon>unclassified sequences</taxon>
        <taxon>metagenomes</taxon>
        <taxon>ecological metagenomes</taxon>
    </lineage>
</organism>
<reference evidence="4" key="1">
    <citation type="submission" date="2018-05" db="EMBL/GenBank/DDBJ databases">
        <authorList>
            <person name="Lanie J.A."/>
            <person name="Ng W.-L."/>
            <person name="Kazmierczak K.M."/>
            <person name="Andrzejewski T.M."/>
            <person name="Davidsen T.M."/>
            <person name="Wayne K.J."/>
            <person name="Tettelin H."/>
            <person name="Glass J.I."/>
            <person name="Rusch D."/>
            <person name="Podicherti R."/>
            <person name="Tsui H.-C.T."/>
            <person name="Winkler M.E."/>
        </authorList>
    </citation>
    <scope>NUCLEOTIDE SEQUENCE</scope>
</reference>
<dbReference type="InterPro" id="IPR023010">
    <property type="entry name" value="GcvPA"/>
</dbReference>